<dbReference type="Pfam" id="PF07833">
    <property type="entry name" value="Cu_amine_oxidN1"/>
    <property type="match status" value="1"/>
</dbReference>
<dbReference type="STRING" id="498761.HM1_1136"/>
<dbReference type="InterPro" id="IPR036582">
    <property type="entry name" value="Mao_N_sf"/>
</dbReference>
<sequence length="186" mass="20664">MQTQLPVNRFSVGFWNEADKAWELLPSRVFWDGRYGAIEAETGHASGVYALLWLQRGDALSTSAGDSIRIAVDYELLNANPAPYVKEGRTMVPLRLVAGRLKADLNWTGSEQRIDLVRGLDTVQLWVGKPDVMKNKKPLLVSDQSAIVAPEIVNGTTYVPLRLISEAFGVKVAWDGVTKTVYIQNY</sequence>
<dbReference type="Gene3D" id="3.30.457.10">
    <property type="entry name" value="Copper amine oxidase-like, N-terminal domain"/>
    <property type="match status" value="1"/>
</dbReference>
<protein>
    <submittedName>
        <fullName evidence="2">Copper amine oxidase domain protein, putative</fullName>
    </submittedName>
</protein>
<gene>
    <name evidence="2" type="ORF">HM1_1136</name>
</gene>
<evidence type="ECO:0000259" key="1">
    <source>
        <dbReference type="Pfam" id="PF07833"/>
    </source>
</evidence>
<evidence type="ECO:0000313" key="2">
    <source>
        <dbReference type="EMBL" id="ABZ83438.1"/>
    </source>
</evidence>
<dbReference type="EMBL" id="CP000930">
    <property type="protein sequence ID" value="ABZ83438.1"/>
    <property type="molecule type" value="Genomic_DNA"/>
</dbReference>
<dbReference type="Proteomes" id="UP000008550">
    <property type="component" value="Chromosome"/>
</dbReference>
<feature type="domain" description="Copper amine oxidase-like N-terminal" evidence="1">
    <location>
        <begin position="73"/>
        <end position="183"/>
    </location>
</feature>
<dbReference type="AlphaFoldDB" id="B0THK0"/>
<name>B0THK0_HELMI</name>
<keyword evidence="3" id="KW-1185">Reference proteome</keyword>
<evidence type="ECO:0000313" key="3">
    <source>
        <dbReference type="Proteomes" id="UP000008550"/>
    </source>
</evidence>
<dbReference type="InterPro" id="IPR012854">
    <property type="entry name" value="Cu_amine_oxidase-like_N"/>
</dbReference>
<reference evidence="2 3" key="1">
    <citation type="journal article" date="2008" name="J. Bacteriol.">
        <title>The genome of Heliobacterium modesticaldum, a phototrophic representative of the Firmicutes containing the simplest photosynthetic apparatus.</title>
        <authorList>
            <person name="Sattley W.M."/>
            <person name="Madigan M.T."/>
            <person name="Swingley W.D."/>
            <person name="Cheung P.C."/>
            <person name="Clocksin K.M."/>
            <person name="Conrad A.L."/>
            <person name="Dejesa L.C."/>
            <person name="Honchak B.M."/>
            <person name="Jung D.O."/>
            <person name="Karbach L.E."/>
            <person name="Kurdoglu A."/>
            <person name="Lahiri S."/>
            <person name="Mastrian S.D."/>
            <person name="Page L.E."/>
            <person name="Taylor H.L."/>
            <person name="Wang Z.T."/>
            <person name="Raymond J."/>
            <person name="Chen M."/>
            <person name="Blankenship R.E."/>
            <person name="Touchman J.W."/>
        </authorList>
    </citation>
    <scope>NUCLEOTIDE SEQUENCE [LARGE SCALE GENOMIC DNA]</scope>
    <source>
        <strain evidence="3">ATCC 51547 / Ice1</strain>
    </source>
</reference>
<proteinExistence type="predicted"/>
<dbReference type="SUPFAM" id="SSF55383">
    <property type="entry name" value="Copper amine oxidase, domain N"/>
    <property type="match status" value="2"/>
</dbReference>
<accession>B0THK0</accession>
<organism evidence="2 3">
    <name type="scientific">Heliobacterium modesticaldum (strain ATCC 51547 / Ice1)</name>
    <dbReference type="NCBI Taxonomy" id="498761"/>
    <lineage>
        <taxon>Bacteria</taxon>
        <taxon>Bacillati</taxon>
        <taxon>Bacillota</taxon>
        <taxon>Clostridia</taxon>
        <taxon>Eubacteriales</taxon>
        <taxon>Heliobacteriaceae</taxon>
        <taxon>Heliomicrobium</taxon>
    </lineage>
</organism>
<dbReference type="KEGG" id="hmo:HM1_1136"/>
<dbReference type="eggNOG" id="COG1470">
    <property type="taxonomic scope" value="Bacteria"/>
</dbReference>
<dbReference type="HOGENOM" id="CLU_1452577_0_0_9"/>